<evidence type="ECO:0000313" key="2">
    <source>
        <dbReference type="Proteomes" id="UP000248857"/>
    </source>
</evidence>
<gene>
    <name evidence="1" type="ORF">C1752_07489</name>
</gene>
<reference evidence="1 2" key="1">
    <citation type="journal article" date="2018" name="Sci. Rep.">
        <title>A novel species of the marine cyanobacterium Acaryochloris with a unique pigment content and lifestyle.</title>
        <authorList>
            <person name="Partensky F."/>
            <person name="Six C."/>
            <person name="Ratin M."/>
            <person name="Garczarek L."/>
            <person name="Vaulot D."/>
            <person name="Probert I."/>
            <person name="Calteau A."/>
            <person name="Gourvil P."/>
            <person name="Marie D."/>
            <person name="Grebert T."/>
            <person name="Bouchier C."/>
            <person name="Le Panse S."/>
            <person name="Gachenot M."/>
            <person name="Rodriguez F."/>
            <person name="Garrido J.L."/>
        </authorList>
    </citation>
    <scope>NUCLEOTIDE SEQUENCE [LARGE SCALE GENOMIC DNA]</scope>
    <source>
        <strain evidence="1 2">RCC1774</strain>
    </source>
</reference>
<dbReference type="EMBL" id="PQWO01000020">
    <property type="protein sequence ID" value="PZD71213.1"/>
    <property type="molecule type" value="Genomic_DNA"/>
</dbReference>
<proteinExistence type="predicted"/>
<keyword evidence="2" id="KW-1185">Reference proteome</keyword>
<sequence length="226" mass="23995">MTQSPPQMAQETYQQLEAMATELSRNMGQLFEGATQEVGQSVDAVAQNPLLKWLARLPGASKLLTFLGQADTVQIEAEVADLQRQHPSDSRRQIAERLIQQSALQAGTVGLLTNLAPPLALALFAVDLAAMTKLQAEMVYRIAAAYGFPLSDSTRRGEILAIFGLSMLGSGVLKTGASFVEVFPVVGAISGAAVNATLLFGLGQTACQFYESKPSPTEVVVTAEPV</sequence>
<accession>A0A2W1JAS5</accession>
<dbReference type="RefSeq" id="WP_110988285.1">
    <property type="nucleotide sequence ID" value="NZ_CAWNWM010000020.1"/>
</dbReference>
<evidence type="ECO:0000313" key="1">
    <source>
        <dbReference type="EMBL" id="PZD71213.1"/>
    </source>
</evidence>
<dbReference type="Pfam" id="PF12787">
    <property type="entry name" value="EcsC"/>
    <property type="match status" value="1"/>
</dbReference>
<dbReference type="AlphaFoldDB" id="A0A2W1JAS5"/>
<evidence type="ECO:0008006" key="3">
    <source>
        <dbReference type="Google" id="ProtNLM"/>
    </source>
</evidence>
<comment type="caution">
    <text evidence="1">The sequence shown here is derived from an EMBL/GenBank/DDBJ whole genome shotgun (WGS) entry which is preliminary data.</text>
</comment>
<dbReference type="Proteomes" id="UP000248857">
    <property type="component" value="Unassembled WGS sequence"/>
</dbReference>
<name>A0A2W1JAS5_9CYAN</name>
<dbReference type="OrthoDB" id="424306at2"/>
<organism evidence="1 2">
    <name type="scientific">Acaryochloris thomasi RCC1774</name>
    <dbReference type="NCBI Taxonomy" id="1764569"/>
    <lineage>
        <taxon>Bacteria</taxon>
        <taxon>Bacillati</taxon>
        <taxon>Cyanobacteriota</taxon>
        <taxon>Cyanophyceae</taxon>
        <taxon>Acaryochloridales</taxon>
        <taxon>Acaryochloridaceae</taxon>
        <taxon>Acaryochloris</taxon>
        <taxon>Acaryochloris thomasi</taxon>
    </lineage>
</organism>
<dbReference type="InterPro" id="IPR024787">
    <property type="entry name" value="EcsC"/>
</dbReference>
<protein>
    <recommendedName>
        <fullName evidence="3">DUF697 domain-containing protein</fullName>
    </recommendedName>
</protein>